<dbReference type="Proteomes" id="UP000053424">
    <property type="component" value="Unassembled WGS sequence"/>
</dbReference>
<proteinExistence type="predicted"/>
<keyword evidence="3" id="KW-1185">Reference proteome</keyword>
<name>A0A0C2XY22_HEBCY</name>
<evidence type="ECO:0000256" key="1">
    <source>
        <dbReference type="SAM" id="MobiDB-lite"/>
    </source>
</evidence>
<evidence type="ECO:0000313" key="3">
    <source>
        <dbReference type="Proteomes" id="UP000053424"/>
    </source>
</evidence>
<reference evidence="2 3" key="1">
    <citation type="submission" date="2014-04" db="EMBL/GenBank/DDBJ databases">
        <authorList>
            <consortium name="DOE Joint Genome Institute"/>
            <person name="Kuo A."/>
            <person name="Gay G."/>
            <person name="Dore J."/>
            <person name="Kohler A."/>
            <person name="Nagy L.G."/>
            <person name="Floudas D."/>
            <person name="Copeland A."/>
            <person name="Barry K.W."/>
            <person name="Cichocki N."/>
            <person name="Veneault-Fourrey C."/>
            <person name="LaButti K."/>
            <person name="Lindquist E.A."/>
            <person name="Lipzen A."/>
            <person name="Lundell T."/>
            <person name="Morin E."/>
            <person name="Murat C."/>
            <person name="Sun H."/>
            <person name="Tunlid A."/>
            <person name="Henrissat B."/>
            <person name="Grigoriev I.V."/>
            <person name="Hibbett D.S."/>
            <person name="Martin F."/>
            <person name="Nordberg H.P."/>
            <person name="Cantor M.N."/>
            <person name="Hua S.X."/>
        </authorList>
    </citation>
    <scope>NUCLEOTIDE SEQUENCE [LARGE SCALE GENOMIC DNA]</scope>
    <source>
        <strain evidence="3">h7</strain>
    </source>
</reference>
<protein>
    <submittedName>
        <fullName evidence="2">Uncharacterized protein</fullName>
    </submittedName>
</protein>
<feature type="compositionally biased region" description="Basic and acidic residues" evidence="1">
    <location>
        <begin position="67"/>
        <end position="88"/>
    </location>
</feature>
<reference evidence="3" key="2">
    <citation type="submission" date="2015-01" db="EMBL/GenBank/DDBJ databases">
        <title>Evolutionary Origins and Diversification of the Mycorrhizal Mutualists.</title>
        <authorList>
            <consortium name="DOE Joint Genome Institute"/>
            <consortium name="Mycorrhizal Genomics Consortium"/>
            <person name="Kohler A."/>
            <person name="Kuo A."/>
            <person name="Nagy L.G."/>
            <person name="Floudas D."/>
            <person name="Copeland A."/>
            <person name="Barry K.W."/>
            <person name="Cichocki N."/>
            <person name="Veneault-Fourrey C."/>
            <person name="LaButti K."/>
            <person name="Lindquist E.A."/>
            <person name="Lipzen A."/>
            <person name="Lundell T."/>
            <person name="Morin E."/>
            <person name="Murat C."/>
            <person name="Riley R."/>
            <person name="Ohm R."/>
            <person name="Sun H."/>
            <person name="Tunlid A."/>
            <person name="Henrissat B."/>
            <person name="Grigoriev I.V."/>
            <person name="Hibbett D.S."/>
            <person name="Martin F."/>
        </authorList>
    </citation>
    <scope>NUCLEOTIDE SEQUENCE [LARGE SCALE GENOMIC DNA]</scope>
    <source>
        <strain evidence="3">h7</strain>
    </source>
</reference>
<accession>A0A0C2XY22</accession>
<gene>
    <name evidence="2" type="ORF">M413DRAFT_26588</name>
</gene>
<feature type="region of interest" description="Disordered" evidence="1">
    <location>
        <begin position="46"/>
        <end position="111"/>
    </location>
</feature>
<evidence type="ECO:0000313" key="2">
    <source>
        <dbReference type="EMBL" id="KIM42548.1"/>
    </source>
</evidence>
<dbReference type="HOGENOM" id="CLU_2158724_0_0_1"/>
<dbReference type="AlphaFoldDB" id="A0A0C2XY22"/>
<sequence length="111" mass="12046">MREDYRWGVRSTAEVMRRPGYLPTISSPRGPAASGQHICEKDLALGSEEHRDSGATDILPTSSEPSGRNEHIDERIIIGGGDEHRVGDMRSMPFSSKFSGRRGPAASGTHA</sequence>
<dbReference type="EMBL" id="KN831777">
    <property type="protein sequence ID" value="KIM42548.1"/>
    <property type="molecule type" value="Genomic_DNA"/>
</dbReference>
<organism evidence="2 3">
    <name type="scientific">Hebeloma cylindrosporum</name>
    <dbReference type="NCBI Taxonomy" id="76867"/>
    <lineage>
        <taxon>Eukaryota</taxon>
        <taxon>Fungi</taxon>
        <taxon>Dikarya</taxon>
        <taxon>Basidiomycota</taxon>
        <taxon>Agaricomycotina</taxon>
        <taxon>Agaricomycetes</taxon>
        <taxon>Agaricomycetidae</taxon>
        <taxon>Agaricales</taxon>
        <taxon>Agaricineae</taxon>
        <taxon>Hymenogastraceae</taxon>
        <taxon>Hebeloma</taxon>
    </lineage>
</organism>